<keyword evidence="6" id="KW-0156">Chromatin regulator</keyword>
<dbReference type="GO" id="GO:0006335">
    <property type="term" value="P:DNA replication-dependent chromatin assembly"/>
    <property type="evidence" value="ECO:0007669"/>
    <property type="project" value="InterPro"/>
</dbReference>
<gene>
    <name evidence="12" type="ORF">WMSIL1_LOCUS5088</name>
</gene>
<evidence type="ECO:0000256" key="3">
    <source>
        <dbReference type="ARBA" id="ARBA00022574"/>
    </source>
</evidence>
<dbReference type="PANTHER" id="PTHR15271:SF4">
    <property type="entry name" value="CHROMATIN ASSEMBLY FACTOR 1 SUBUNIT B"/>
    <property type="match status" value="1"/>
</dbReference>
<dbReference type="GO" id="GO:0006281">
    <property type="term" value="P:DNA repair"/>
    <property type="evidence" value="ECO:0007669"/>
    <property type="project" value="UniProtKB-KW"/>
</dbReference>
<proteinExistence type="inferred from homology"/>
<feature type="compositionally biased region" description="Basic and acidic residues" evidence="10">
    <location>
        <begin position="403"/>
        <end position="423"/>
    </location>
</feature>
<dbReference type="AlphaFoldDB" id="A0A564YER6"/>
<keyword evidence="3 9" id="KW-0853">WD repeat</keyword>
<dbReference type="InterPro" id="IPR036322">
    <property type="entry name" value="WD40_repeat_dom_sf"/>
</dbReference>
<evidence type="ECO:0000256" key="9">
    <source>
        <dbReference type="PROSITE-ProRule" id="PRU00221"/>
    </source>
</evidence>
<dbReference type="Gene3D" id="2.130.10.10">
    <property type="entry name" value="YVTN repeat-like/Quinoprotein amine dehydrogenase"/>
    <property type="match status" value="3"/>
</dbReference>
<dbReference type="PROSITE" id="PS50294">
    <property type="entry name" value="WD_REPEATS_REGION"/>
    <property type="match status" value="2"/>
</dbReference>
<dbReference type="GO" id="GO:0006334">
    <property type="term" value="P:nucleosome assembly"/>
    <property type="evidence" value="ECO:0007669"/>
    <property type="project" value="TreeGrafter"/>
</dbReference>
<evidence type="ECO:0000256" key="1">
    <source>
        <dbReference type="ARBA" id="ARBA00004123"/>
    </source>
</evidence>
<feature type="compositionally biased region" description="Basic and acidic residues" evidence="10">
    <location>
        <begin position="707"/>
        <end position="725"/>
    </location>
</feature>
<dbReference type="InterPro" id="IPR045145">
    <property type="entry name" value="PTHR15271"/>
</dbReference>
<feature type="domain" description="CAF1B/HIR1 beta-propeller" evidence="11">
    <location>
        <begin position="433"/>
        <end position="557"/>
    </location>
</feature>
<comment type="similarity">
    <text evidence="2">Belongs to the WD repeat HIR1 family.</text>
</comment>
<feature type="domain" description="CAF1B/HIR1 beta-propeller" evidence="11">
    <location>
        <begin position="160"/>
        <end position="366"/>
    </location>
</feature>
<keyword evidence="5" id="KW-0227">DNA damage</keyword>
<dbReference type="InterPro" id="IPR055410">
    <property type="entry name" value="Beta-prop_CAF1B_HIR1"/>
</dbReference>
<dbReference type="Pfam" id="PF24105">
    <property type="entry name" value="Beta-prop_CAF1B_HIR1"/>
    <property type="match status" value="2"/>
</dbReference>
<evidence type="ECO:0000256" key="8">
    <source>
        <dbReference type="ARBA" id="ARBA00023242"/>
    </source>
</evidence>
<dbReference type="GO" id="GO:0033186">
    <property type="term" value="C:CAF-1 complex"/>
    <property type="evidence" value="ECO:0007669"/>
    <property type="project" value="TreeGrafter"/>
</dbReference>
<evidence type="ECO:0000256" key="10">
    <source>
        <dbReference type="SAM" id="MobiDB-lite"/>
    </source>
</evidence>
<feature type="repeat" description="WD" evidence="9">
    <location>
        <begin position="282"/>
        <end position="323"/>
    </location>
</feature>
<dbReference type="PROSITE" id="PS50082">
    <property type="entry name" value="WD_REPEATS_2"/>
    <property type="match status" value="3"/>
</dbReference>
<feature type="repeat" description="WD" evidence="9">
    <location>
        <begin position="231"/>
        <end position="265"/>
    </location>
</feature>
<name>A0A564YER6_HYMDI</name>
<feature type="region of interest" description="Disordered" evidence="10">
    <location>
        <begin position="562"/>
        <end position="644"/>
    </location>
</feature>
<dbReference type="InterPro" id="IPR001680">
    <property type="entry name" value="WD40_rpt"/>
</dbReference>
<keyword evidence="8" id="KW-0539">Nucleus</keyword>
<dbReference type="SUPFAM" id="SSF50978">
    <property type="entry name" value="WD40 repeat-like"/>
    <property type="match status" value="1"/>
</dbReference>
<evidence type="ECO:0000256" key="4">
    <source>
        <dbReference type="ARBA" id="ARBA00022737"/>
    </source>
</evidence>
<dbReference type="PANTHER" id="PTHR15271">
    <property type="entry name" value="CHROMATIN ASSEMBLY FACTOR 1 SUBUNIT B"/>
    <property type="match status" value="1"/>
</dbReference>
<evidence type="ECO:0000259" key="11">
    <source>
        <dbReference type="Pfam" id="PF24105"/>
    </source>
</evidence>
<organism evidence="12 13">
    <name type="scientific">Hymenolepis diminuta</name>
    <name type="common">Rat tapeworm</name>
    <dbReference type="NCBI Taxonomy" id="6216"/>
    <lineage>
        <taxon>Eukaryota</taxon>
        <taxon>Metazoa</taxon>
        <taxon>Spiralia</taxon>
        <taxon>Lophotrochozoa</taxon>
        <taxon>Platyhelminthes</taxon>
        <taxon>Cestoda</taxon>
        <taxon>Eucestoda</taxon>
        <taxon>Cyclophyllidea</taxon>
        <taxon>Hymenolepididae</taxon>
        <taxon>Hymenolepis</taxon>
    </lineage>
</organism>
<feature type="region of interest" description="Disordered" evidence="10">
    <location>
        <begin position="400"/>
        <end position="433"/>
    </location>
</feature>
<dbReference type="InterPro" id="IPR015943">
    <property type="entry name" value="WD40/YVTN_repeat-like_dom_sf"/>
</dbReference>
<dbReference type="GO" id="GO:0005634">
    <property type="term" value="C:nucleus"/>
    <property type="evidence" value="ECO:0007669"/>
    <property type="project" value="UniProtKB-SubCell"/>
</dbReference>
<feature type="region of interest" description="Disordered" evidence="10">
    <location>
        <begin position="687"/>
        <end position="725"/>
    </location>
</feature>
<feature type="region of interest" description="Disordered" evidence="10">
    <location>
        <begin position="122"/>
        <end position="145"/>
    </location>
</feature>
<dbReference type="SMART" id="SM00320">
    <property type="entry name" value="WD40"/>
    <property type="match status" value="4"/>
</dbReference>
<reference evidence="12 13" key="1">
    <citation type="submission" date="2019-07" db="EMBL/GenBank/DDBJ databases">
        <authorList>
            <person name="Jastrzebski P J."/>
            <person name="Paukszto L."/>
            <person name="Jastrzebski P J."/>
        </authorList>
    </citation>
    <scope>NUCLEOTIDE SEQUENCE [LARGE SCALE GENOMIC DNA]</scope>
    <source>
        <strain evidence="12 13">WMS-il1</strain>
    </source>
</reference>
<evidence type="ECO:0000313" key="12">
    <source>
        <dbReference type="EMBL" id="VUZ45024.1"/>
    </source>
</evidence>
<accession>A0A564YER6</accession>
<keyword evidence="7" id="KW-0234">DNA repair</keyword>
<evidence type="ECO:0000256" key="6">
    <source>
        <dbReference type="ARBA" id="ARBA00022853"/>
    </source>
</evidence>
<comment type="subcellular location">
    <subcellularLocation>
        <location evidence="1">Nucleus</location>
    </subcellularLocation>
</comment>
<feature type="repeat" description="WD" evidence="9">
    <location>
        <begin position="166"/>
        <end position="207"/>
    </location>
</feature>
<protein>
    <recommendedName>
        <fullName evidence="11">CAF1B/HIR1 beta-propeller domain-containing protein</fullName>
    </recommendedName>
</protein>
<evidence type="ECO:0000256" key="5">
    <source>
        <dbReference type="ARBA" id="ARBA00022763"/>
    </source>
</evidence>
<keyword evidence="4" id="KW-0677">Repeat</keyword>
<evidence type="ECO:0000256" key="2">
    <source>
        <dbReference type="ARBA" id="ARBA00007306"/>
    </source>
</evidence>
<dbReference type="Proteomes" id="UP000321570">
    <property type="component" value="Unassembled WGS sequence"/>
</dbReference>
<evidence type="ECO:0000313" key="13">
    <source>
        <dbReference type="Proteomes" id="UP000321570"/>
    </source>
</evidence>
<evidence type="ECO:0000256" key="7">
    <source>
        <dbReference type="ARBA" id="ARBA00023204"/>
    </source>
</evidence>
<keyword evidence="13" id="KW-1185">Reference proteome</keyword>
<sequence>MKIQTPEISWHETKPIYSCDLQPFKVPSIARASIDSELRKPLSELAASDLPAGGPIRIDLLKTVEKITMSKKVKEDESETTTASEEVFGKTWTRLATVGGDNIVRMWRVNLNWEPPAKVSMKKASKSGHYHAEQPGPSPESGATAIKEGSKKVVAVAQGLVFLANLKRHESNINVVRWSPTGKFLASGSDDSFITIWKLQEDAKERPQPKTSELDADEPASLETWLPFRFVKGHDYEILDLAWSPEEKAIVSGGVDKKVILYTLNIPASGDVSSLSVDKEVLGSHKHLVQGVAWDPKGEFVASLSNDRSFHVYKVNKKTRIANISKVGKVHLFQDDSWRSFFRRMAFSPDGVMLVCSSGNLEAARFAGDMGSAAAAPPTTVPNEPIAAKRDVEKVVVEVGEAGEEKEGEKKEGDEEKENKPEEVPETPAAPVNAPQHAAHIFRTAWSKTPCISLPTGRRPVIAVRFCPQPFQLRVTNPEPGVAASSVFDLPYRWIFCLILDDGLILYDTQQAHPFAQITDIHYQALNDASWSSDGRLLTVTSTDGYCSLIYFNEGELGTPYTGPLKSRSDNPPASTVNAEGEEQTKAISPTKKDEEQKWTAKRGGLKPLPKAVEDLNPHRHISFGPEAQEKPHKPIPVTPNAGRFLTQPIPVSPCPPPPSLTIPSITIPSITVRSKATGERRDLQLVTLTEDVSKPAEPKGLPKALLETEKKGEQQEEKDKKMQE</sequence>
<dbReference type="EMBL" id="CABIJS010000155">
    <property type="protein sequence ID" value="VUZ45024.1"/>
    <property type="molecule type" value="Genomic_DNA"/>
</dbReference>